<accession>Q9C4Y1</accession>
<keyword evidence="1" id="KW-0812">Transmembrane</keyword>
<reference evidence="2" key="1">
    <citation type="journal article" date="2000" name="J. Bacteriol.">
        <title>pING family of conjugative plasmids from the extremely thermophilic archaeon Sulfolobus islandicus: insights into recombination and conjugation in Crenarchaeota.</title>
        <authorList>
            <person name="Stedman K.M."/>
            <person name="She Q."/>
            <person name="Phan H."/>
            <person name="Holz I."/>
            <person name="Singh H."/>
            <person name="Prangishvili D."/>
            <person name="Garrett R."/>
            <person name="Zillig W."/>
        </authorList>
    </citation>
    <scope>NUCLEOTIDE SEQUENCE</scope>
    <source>
        <plasmid evidence="2">pING1</plasmid>
    </source>
</reference>
<sequence length="65" mass="7646">MLYYLFFSVFCFANLFIRSTYSAKHVSVLTFAYSNSAALLCFAYLLFYSFYLSLLCLFSYCFLLC</sequence>
<dbReference type="EMBL" id="AF233440">
    <property type="protein sequence ID" value="AAK06911.1"/>
    <property type="molecule type" value="Genomic_DNA"/>
</dbReference>
<geneLocation type="plasmid" evidence="2">
    <name>pING1</name>
</geneLocation>
<organism evidence="2">
    <name type="scientific">Saccharolobus islandicus</name>
    <name type="common">Sulfolobus islandicus</name>
    <dbReference type="NCBI Taxonomy" id="43080"/>
    <lineage>
        <taxon>Archaea</taxon>
        <taxon>Thermoproteota</taxon>
        <taxon>Thermoprotei</taxon>
        <taxon>Sulfolobales</taxon>
        <taxon>Sulfolobaceae</taxon>
        <taxon>Saccharolobus</taxon>
    </lineage>
</organism>
<dbReference type="AlphaFoldDB" id="Q9C4Y1"/>
<keyword evidence="1" id="KW-1133">Transmembrane helix</keyword>
<protein>
    <submittedName>
        <fullName evidence="2">ORF65a</fullName>
    </submittedName>
</protein>
<proteinExistence type="predicted"/>
<keyword evidence="2" id="KW-0614">Plasmid</keyword>
<name>Q9C4Y1_SACIS</name>
<evidence type="ECO:0000313" key="2">
    <source>
        <dbReference type="EMBL" id="AAK06911.1"/>
    </source>
</evidence>
<feature type="transmembrane region" description="Helical" evidence="1">
    <location>
        <begin position="32"/>
        <end position="63"/>
    </location>
</feature>
<evidence type="ECO:0000256" key="1">
    <source>
        <dbReference type="SAM" id="Phobius"/>
    </source>
</evidence>
<keyword evidence="1" id="KW-0472">Membrane</keyword>